<evidence type="ECO:0000259" key="1">
    <source>
        <dbReference type="PROSITE" id="PS51154"/>
    </source>
</evidence>
<dbReference type="EMBL" id="CP063212">
    <property type="protein sequence ID" value="QOR47900.1"/>
    <property type="molecule type" value="Genomic_DNA"/>
</dbReference>
<dbReference type="InterPro" id="IPR043472">
    <property type="entry name" value="Macro_dom-like"/>
</dbReference>
<accession>A0A7M1R0V2</accession>
<name>A0A7M1R0V2_9ACTO</name>
<sequence>MKACHADITTLRVDAIVNAANSSLLGGAGVDGAVHRAAGPELLEACKDIRRVDYPAGVPVGEAVMTPGFSLPARHVIHTVGPNWHRGETDSELLANAFRSCAELATRHGLTTIAYPAISAGAYGWDMERVARIGVAELAAFPRLDVTFALVSEQATDIWQREIRTQG</sequence>
<reference evidence="2 3" key="1">
    <citation type="submission" date="2020-10" db="EMBL/GenBank/DDBJ databases">
        <title>Trueperella pecoris sp. nov. isolated from bovine and porcine specimens.</title>
        <authorList>
            <person name="Schoenecker L."/>
            <person name="Schnydrig P."/>
            <person name="Brodard I."/>
            <person name="Thomann A."/>
            <person name="Hemphill A."/>
            <person name="Rodriguez-Campos S."/>
            <person name="Perreten V."/>
            <person name="Jores J."/>
            <person name="Kittl S."/>
        </authorList>
    </citation>
    <scope>NUCLEOTIDE SEQUENCE [LARGE SCALE GENOMIC DNA]</scope>
    <source>
        <strain evidence="2 3">19OD0592</strain>
    </source>
</reference>
<organism evidence="2 3">
    <name type="scientific">Trueperella pecoris</name>
    <dbReference type="NCBI Taxonomy" id="2733571"/>
    <lineage>
        <taxon>Bacteria</taxon>
        <taxon>Bacillati</taxon>
        <taxon>Actinomycetota</taxon>
        <taxon>Actinomycetes</taxon>
        <taxon>Actinomycetales</taxon>
        <taxon>Actinomycetaceae</taxon>
        <taxon>Trueperella</taxon>
    </lineage>
</organism>
<evidence type="ECO:0000313" key="2">
    <source>
        <dbReference type="EMBL" id="QOR47900.1"/>
    </source>
</evidence>
<proteinExistence type="predicted"/>
<feature type="domain" description="Macro" evidence="1">
    <location>
        <begin position="1"/>
        <end position="167"/>
    </location>
</feature>
<dbReference type="SMART" id="SM00506">
    <property type="entry name" value="A1pp"/>
    <property type="match status" value="1"/>
</dbReference>
<dbReference type="InterPro" id="IPR002589">
    <property type="entry name" value="Macro_dom"/>
</dbReference>
<dbReference type="RefSeq" id="WP_197553655.1">
    <property type="nucleotide sequence ID" value="NZ_CP063212.1"/>
</dbReference>
<dbReference type="Gene3D" id="3.40.220.10">
    <property type="entry name" value="Leucine Aminopeptidase, subunit E, domain 1"/>
    <property type="match status" value="1"/>
</dbReference>
<dbReference type="AlphaFoldDB" id="A0A7M1R0V2"/>
<protein>
    <submittedName>
        <fullName evidence="2">Macro domain-containing protein</fullName>
    </submittedName>
</protein>
<evidence type="ECO:0000313" key="3">
    <source>
        <dbReference type="Proteomes" id="UP000594961"/>
    </source>
</evidence>
<dbReference type="Pfam" id="PF01661">
    <property type="entry name" value="Macro"/>
    <property type="match status" value="1"/>
</dbReference>
<dbReference type="PANTHER" id="PTHR11106:SF27">
    <property type="entry name" value="MACRO DOMAIN-CONTAINING PROTEIN"/>
    <property type="match status" value="1"/>
</dbReference>
<dbReference type="PROSITE" id="PS51154">
    <property type="entry name" value="MACRO"/>
    <property type="match status" value="1"/>
</dbReference>
<gene>
    <name evidence="2" type="ORF">INS90_00880</name>
</gene>
<dbReference type="PANTHER" id="PTHR11106">
    <property type="entry name" value="GANGLIOSIDE INDUCED DIFFERENTIATION ASSOCIATED PROTEIN 2-RELATED"/>
    <property type="match status" value="1"/>
</dbReference>
<dbReference type="Proteomes" id="UP000594961">
    <property type="component" value="Chromosome"/>
</dbReference>
<dbReference type="SUPFAM" id="SSF52949">
    <property type="entry name" value="Macro domain-like"/>
    <property type="match status" value="1"/>
</dbReference>